<reference evidence="2" key="1">
    <citation type="journal article" date="2021" name="Proc. Natl. Acad. Sci. U.S.A.">
        <title>A Catalog of Tens of Thousands of Viruses from Human Metagenomes Reveals Hidden Associations with Chronic Diseases.</title>
        <authorList>
            <person name="Tisza M.J."/>
            <person name="Buck C.B."/>
        </authorList>
    </citation>
    <scope>NUCLEOTIDE SEQUENCE</scope>
    <source>
        <strain evidence="2">CtVsq1</strain>
    </source>
</reference>
<evidence type="ECO:0000313" key="2">
    <source>
        <dbReference type="EMBL" id="DAD70322.1"/>
    </source>
</evidence>
<name>A0A8S5LK79_9CAUD</name>
<dbReference type="InterPro" id="IPR006528">
    <property type="entry name" value="Phage_head_morphogenesis_dom"/>
</dbReference>
<sequence>MKKLKISTHDEYWEARAREIFEYVDRKDIDFFAELEKTYRNEAVRLQKSLFDFYTKYAEDHELTYQDATKRLRGEDLSDYVDNATLYREQAEKDPELLKRLNQQYASARAIRIEALQLEAIHRLGVLTGALHKSFERYLFNVAEYAYRKAMGGRTGAVNRPAFEEIIKTPFNGRNYSEQLWGNTDSLAQKLKEVFKQGFIRGDSPQDMAREIRKEFNVARSRAETLVRTDATAVINRATIKRYQKAGLEYYRILVVLDDRTTQICRRIAQEDKLYKLEDAQVGVNMPPFHYNCRSTIMPDAKEIEEEGSSD</sequence>
<feature type="domain" description="Phage head morphogenesis" evidence="1">
    <location>
        <begin position="189"/>
        <end position="298"/>
    </location>
</feature>
<proteinExistence type="predicted"/>
<evidence type="ECO:0000259" key="1">
    <source>
        <dbReference type="Pfam" id="PF04233"/>
    </source>
</evidence>
<dbReference type="Pfam" id="PF04233">
    <property type="entry name" value="Phage_Mu_F"/>
    <property type="match status" value="1"/>
</dbReference>
<dbReference type="NCBIfam" id="TIGR01641">
    <property type="entry name" value="phageSPP1_gp7"/>
    <property type="match status" value="1"/>
</dbReference>
<organism evidence="2">
    <name type="scientific">Siphoviridae sp. ctVsq1</name>
    <dbReference type="NCBI Taxonomy" id="2827577"/>
    <lineage>
        <taxon>Viruses</taxon>
        <taxon>Duplodnaviria</taxon>
        <taxon>Heunggongvirae</taxon>
        <taxon>Uroviricota</taxon>
        <taxon>Caudoviricetes</taxon>
    </lineage>
</organism>
<dbReference type="EMBL" id="BK015863">
    <property type="protein sequence ID" value="DAD70322.1"/>
    <property type="molecule type" value="Genomic_DNA"/>
</dbReference>
<accession>A0A8S5LK79</accession>
<protein>
    <submittedName>
        <fullName evidence="2">Minor capsid protein</fullName>
    </submittedName>
</protein>